<dbReference type="InterPro" id="IPR036890">
    <property type="entry name" value="HATPase_C_sf"/>
</dbReference>
<evidence type="ECO:0000256" key="1">
    <source>
        <dbReference type="ARBA" id="ARBA00000085"/>
    </source>
</evidence>
<dbReference type="InterPro" id="IPR036097">
    <property type="entry name" value="HisK_dim/P_sf"/>
</dbReference>
<dbReference type="InterPro" id="IPR003594">
    <property type="entry name" value="HATPase_dom"/>
</dbReference>
<feature type="transmembrane region" description="Helical" evidence="4">
    <location>
        <begin position="78"/>
        <end position="99"/>
    </location>
</feature>
<dbReference type="RefSeq" id="WP_116846845.1">
    <property type="nucleotide sequence ID" value="NZ_QTJU01000002.1"/>
</dbReference>
<feature type="transmembrane region" description="Helical" evidence="4">
    <location>
        <begin position="51"/>
        <end position="71"/>
    </location>
</feature>
<protein>
    <recommendedName>
        <fullName evidence="2">histidine kinase</fullName>
        <ecNumber evidence="2">2.7.13.3</ecNumber>
    </recommendedName>
</protein>
<dbReference type="SMART" id="SM00388">
    <property type="entry name" value="HisKA"/>
    <property type="match status" value="1"/>
</dbReference>
<feature type="transmembrane region" description="Helical" evidence="4">
    <location>
        <begin position="127"/>
        <end position="147"/>
    </location>
</feature>
<dbReference type="SUPFAM" id="SSF55874">
    <property type="entry name" value="ATPase domain of HSP90 chaperone/DNA topoisomerase II/histidine kinase"/>
    <property type="match status" value="1"/>
</dbReference>
<dbReference type="OrthoDB" id="9810447at2"/>
<dbReference type="PANTHER" id="PTHR43547">
    <property type="entry name" value="TWO-COMPONENT HISTIDINE KINASE"/>
    <property type="match status" value="1"/>
</dbReference>
<organism evidence="6 7">
    <name type="scientific">Deminuibacter soli</name>
    <dbReference type="NCBI Taxonomy" id="2291815"/>
    <lineage>
        <taxon>Bacteria</taxon>
        <taxon>Pseudomonadati</taxon>
        <taxon>Bacteroidota</taxon>
        <taxon>Chitinophagia</taxon>
        <taxon>Chitinophagales</taxon>
        <taxon>Chitinophagaceae</taxon>
        <taxon>Deminuibacter</taxon>
    </lineage>
</organism>
<dbReference type="InterPro" id="IPR003661">
    <property type="entry name" value="HisK_dim/P_dom"/>
</dbReference>
<dbReference type="GO" id="GO:0000155">
    <property type="term" value="F:phosphorelay sensor kinase activity"/>
    <property type="evidence" value="ECO:0007669"/>
    <property type="project" value="InterPro"/>
</dbReference>
<dbReference type="Pfam" id="PF00512">
    <property type="entry name" value="HisKA"/>
    <property type="match status" value="1"/>
</dbReference>
<proteinExistence type="predicted"/>
<accession>A0A3E1NLR2</accession>
<dbReference type="AlphaFoldDB" id="A0A3E1NLR2"/>
<evidence type="ECO:0000313" key="6">
    <source>
        <dbReference type="EMBL" id="RFM28857.1"/>
    </source>
</evidence>
<dbReference type="SMART" id="SM00387">
    <property type="entry name" value="HATPase_c"/>
    <property type="match status" value="1"/>
</dbReference>
<keyword evidence="4" id="KW-0812">Transmembrane</keyword>
<keyword evidence="6" id="KW-0418">Kinase</keyword>
<keyword evidence="4" id="KW-1133">Transmembrane helix</keyword>
<keyword evidence="3" id="KW-0597">Phosphoprotein</keyword>
<feature type="transmembrane region" description="Helical" evidence="4">
    <location>
        <begin position="27"/>
        <end position="45"/>
    </location>
</feature>
<dbReference type="InterPro" id="IPR004358">
    <property type="entry name" value="Sig_transdc_His_kin-like_C"/>
</dbReference>
<dbReference type="CDD" id="cd00075">
    <property type="entry name" value="HATPase"/>
    <property type="match status" value="1"/>
</dbReference>
<keyword evidence="4" id="KW-0472">Membrane</keyword>
<dbReference type="CDD" id="cd00082">
    <property type="entry name" value="HisKA"/>
    <property type="match status" value="1"/>
</dbReference>
<gene>
    <name evidence="6" type="ORF">DXN05_08785</name>
</gene>
<feature type="domain" description="Histidine kinase" evidence="5">
    <location>
        <begin position="215"/>
        <end position="430"/>
    </location>
</feature>
<evidence type="ECO:0000259" key="5">
    <source>
        <dbReference type="PROSITE" id="PS50109"/>
    </source>
</evidence>
<reference evidence="6 7" key="1">
    <citation type="submission" date="2018-08" db="EMBL/GenBank/DDBJ databases">
        <title>Chitinophagaceae sp. K23C18032701, a novel bacterium isolated from forest soil.</title>
        <authorList>
            <person name="Wang C."/>
        </authorList>
    </citation>
    <scope>NUCLEOTIDE SEQUENCE [LARGE SCALE GENOMIC DNA]</scope>
    <source>
        <strain evidence="6 7">K23C18032701</strain>
    </source>
</reference>
<feature type="transmembrane region" description="Helical" evidence="4">
    <location>
        <begin position="105"/>
        <end position="122"/>
    </location>
</feature>
<name>A0A3E1NLR2_9BACT</name>
<evidence type="ECO:0000256" key="4">
    <source>
        <dbReference type="SAM" id="Phobius"/>
    </source>
</evidence>
<feature type="transmembrane region" description="Helical" evidence="4">
    <location>
        <begin position="167"/>
        <end position="184"/>
    </location>
</feature>
<dbReference type="PROSITE" id="PS50109">
    <property type="entry name" value="HIS_KIN"/>
    <property type="match status" value="1"/>
</dbReference>
<dbReference type="EMBL" id="QTJU01000002">
    <property type="protein sequence ID" value="RFM28857.1"/>
    <property type="molecule type" value="Genomic_DNA"/>
</dbReference>
<sequence>MRNRALLKEWWLRFAGNPVDVPFESRIFHSFSLIIMGALGFETIFNLIVGLYISTVITAVILVAQFLLFYLSRKKGKLNLAVMLSAIETHVLIGVGYFFSGGVQGSSLLMFAAVLFLIIAIVSQRKWIWWFSLNLILVAGLCVYEYYHPGIVKQQNYTRLELFVDNSASYIIVVTLLTFCIIQIRRGYSEQKSLTEKQTLELQRLNAEKDKLFSILSHDLSTPLNSVKQYLHLLTEVDLDAAERLDMEKGLLVTTEHTQELLNNLLNWSRNQLQAVKANLREINLQQQLHKTIGIAGVTAVNKGIALHTAIDANIMVTADIDMIQLVVRNLLNNAIKFTPADGRVALTAAVQNGWCTLSVTDNGIGIPTDKQAAIFSLVAAATYGTEKEKGTGLGLMLCKDYMQLQGGSIWFSSTEGAGASFHIALKGRVV</sequence>
<dbReference type="PANTHER" id="PTHR43547:SF2">
    <property type="entry name" value="HYBRID SIGNAL TRANSDUCTION HISTIDINE KINASE C"/>
    <property type="match status" value="1"/>
</dbReference>
<keyword evidence="7" id="KW-1185">Reference proteome</keyword>
<evidence type="ECO:0000256" key="2">
    <source>
        <dbReference type="ARBA" id="ARBA00012438"/>
    </source>
</evidence>
<dbReference type="InterPro" id="IPR005467">
    <property type="entry name" value="His_kinase_dom"/>
</dbReference>
<dbReference type="PRINTS" id="PR00344">
    <property type="entry name" value="BCTRLSENSOR"/>
</dbReference>
<dbReference type="Pfam" id="PF02518">
    <property type="entry name" value="HATPase_c"/>
    <property type="match status" value="1"/>
</dbReference>
<keyword evidence="6" id="KW-0808">Transferase</keyword>
<dbReference type="SUPFAM" id="SSF47384">
    <property type="entry name" value="Homodimeric domain of signal transducing histidine kinase"/>
    <property type="match status" value="1"/>
</dbReference>
<evidence type="ECO:0000256" key="3">
    <source>
        <dbReference type="ARBA" id="ARBA00022553"/>
    </source>
</evidence>
<comment type="caution">
    <text evidence="6">The sequence shown here is derived from an EMBL/GenBank/DDBJ whole genome shotgun (WGS) entry which is preliminary data.</text>
</comment>
<dbReference type="Gene3D" id="1.10.287.130">
    <property type="match status" value="1"/>
</dbReference>
<dbReference type="EC" id="2.7.13.3" evidence="2"/>
<dbReference type="Proteomes" id="UP000261284">
    <property type="component" value="Unassembled WGS sequence"/>
</dbReference>
<comment type="catalytic activity">
    <reaction evidence="1">
        <text>ATP + protein L-histidine = ADP + protein N-phospho-L-histidine.</text>
        <dbReference type="EC" id="2.7.13.3"/>
    </reaction>
</comment>
<dbReference type="Gene3D" id="3.30.565.10">
    <property type="entry name" value="Histidine kinase-like ATPase, C-terminal domain"/>
    <property type="match status" value="1"/>
</dbReference>
<evidence type="ECO:0000313" key="7">
    <source>
        <dbReference type="Proteomes" id="UP000261284"/>
    </source>
</evidence>